<dbReference type="InterPro" id="IPR017788">
    <property type="entry name" value="Hda"/>
</dbReference>
<dbReference type="STRING" id="396323.VH98_02380"/>
<dbReference type="NCBIfam" id="TIGR03420">
    <property type="entry name" value="DnaA_homol_Hda"/>
    <property type="match status" value="1"/>
</dbReference>
<dbReference type="HOGENOM" id="CLU_072265_1_1_6"/>
<dbReference type="OrthoDB" id="9784878at2"/>
<dbReference type="InterPro" id="IPR027417">
    <property type="entry name" value="P-loop_NTPase"/>
</dbReference>
<dbReference type="SUPFAM" id="SSF52540">
    <property type="entry name" value="P-loop containing nucleoside triphosphate hydrolases"/>
    <property type="match status" value="1"/>
</dbReference>
<gene>
    <name evidence="2" type="ORF">P255_01718</name>
</gene>
<accession>V2UMK4</accession>
<protein>
    <submittedName>
        <fullName evidence="2">DnaA regulatory inactivator Hda</fullName>
    </submittedName>
</protein>
<evidence type="ECO:0000259" key="1">
    <source>
        <dbReference type="Pfam" id="PF00308"/>
    </source>
</evidence>
<dbReference type="PATRIC" id="fig|1341683.3.peg.1707"/>
<reference evidence="2 3" key="1">
    <citation type="submission" date="2013-10" db="EMBL/GenBank/DDBJ databases">
        <title>The Genome Sequence of Acinetobacter brisouii CIP 110357.</title>
        <authorList>
            <consortium name="The Broad Institute Genomics Platform"/>
            <consortium name="The Broad Institute Genome Sequencing Center for Infectious Disease"/>
            <person name="Cerqueira G."/>
            <person name="Feldgarden M."/>
            <person name="Courvalin P."/>
            <person name="Grillot-Courvalin C."/>
            <person name="Clermont D."/>
            <person name="Rocha E."/>
            <person name="Yoon E.-J."/>
            <person name="Nemec A."/>
            <person name="Young S.K."/>
            <person name="Zeng Q."/>
            <person name="Gargeya S."/>
            <person name="Fitzgerald M."/>
            <person name="Abouelleil A."/>
            <person name="Alvarado L."/>
            <person name="Berlin A.M."/>
            <person name="Chapman S.B."/>
            <person name="Gainer-Dewar J."/>
            <person name="Goldberg J."/>
            <person name="Gnerre S."/>
            <person name="Griggs A."/>
            <person name="Gujja S."/>
            <person name="Hansen M."/>
            <person name="Howarth C."/>
            <person name="Imamovic A."/>
            <person name="Ireland A."/>
            <person name="Larimer J."/>
            <person name="McCowan C."/>
            <person name="Murphy C."/>
            <person name="Pearson M."/>
            <person name="Poon T.W."/>
            <person name="Priest M."/>
            <person name="Roberts A."/>
            <person name="Saif S."/>
            <person name="Shea T."/>
            <person name="Sykes S."/>
            <person name="Wortman J."/>
            <person name="Nusbaum C."/>
            <person name="Birren B."/>
        </authorList>
    </citation>
    <scope>NUCLEOTIDE SEQUENCE [LARGE SCALE GENOMIC DNA]</scope>
    <source>
        <strain evidence="2 3">CIP 110357</strain>
    </source>
</reference>
<evidence type="ECO:0000313" key="2">
    <source>
        <dbReference type="EMBL" id="ESK51212.1"/>
    </source>
</evidence>
<feature type="domain" description="Chromosomal replication initiator protein DnaA ATPAse" evidence="1">
    <location>
        <begin position="35"/>
        <end position="155"/>
    </location>
</feature>
<evidence type="ECO:0000313" key="3">
    <source>
        <dbReference type="Proteomes" id="UP000018418"/>
    </source>
</evidence>
<dbReference type="Proteomes" id="UP000018418">
    <property type="component" value="Unassembled WGS sequence"/>
</dbReference>
<dbReference type="GO" id="GO:0032297">
    <property type="term" value="P:negative regulation of DNA-templated DNA replication initiation"/>
    <property type="evidence" value="ECO:0007669"/>
    <property type="project" value="InterPro"/>
</dbReference>
<keyword evidence="3" id="KW-1185">Reference proteome</keyword>
<sequence>MRQLQLDIEPQLDARISDFSGPSWGHVIDAIRQLHAGLVNRFYVYGGAGTGKSHLLSAICDSYCEIGKTAIQVSLLQLLDAPIEAITSLEQYDLVALDDIEAISGVKHWQKAVFHLINNSDQEGRQLVFSSRYAPIELKLELPDLQSRLTQAVSVKLPNGSLYADRQALVLSVLGRRGVHLDQQIIDYLLLNGPHQASLLLQAVERLEKLLKGEKTKLSNATLRQIYALIDEYQQTSFSH</sequence>
<dbReference type="PANTHER" id="PTHR30050:SF5">
    <property type="entry name" value="DNAA REGULATORY INACTIVATOR HDA"/>
    <property type="match status" value="1"/>
</dbReference>
<organism evidence="2 3">
    <name type="scientific">Acinetobacter brisouii CIP 110357</name>
    <dbReference type="NCBI Taxonomy" id="1341683"/>
    <lineage>
        <taxon>Bacteria</taxon>
        <taxon>Pseudomonadati</taxon>
        <taxon>Pseudomonadota</taxon>
        <taxon>Gammaproteobacteria</taxon>
        <taxon>Moraxellales</taxon>
        <taxon>Moraxellaceae</taxon>
        <taxon>Acinetobacter</taxon>
    </lineage>
</organism>
<dbReference type="RefSeq" id="WP_004751403.1">
    <property type="nucleotide sequence ID" value="NZ_BBTI01000002.1"/>
</dbReference>
<dbReference type="Gene3D" id="3.40.50.300">
    <property type="entry name" value="P-loop containing nucleotide triphosphate hydrolases"/>
    <property type="match status" value="1"/>
</dbReference>
<comment type="caution">
    <text evidence="2">The sequence shown here is derived from an EMBL/GenBank/DDBJ whole genome shotgun (WGS) entry which is preliminary data.</text>
</comment>
<proteinExistence type="predicted"/>
<dbReference type="PANTHER" id="PTHR30050">
    <property type="entry name" value="CHROMOSOMAL REPLICATION INITIATOR PROTEIN DNAA"/>
    <property type="match status" value="1"/>
</dbReference>
<name>V2UMK4_9GAMM</name>
<dbReference type="GO" id="GO:0006270">
    <property type="term" value="P:DNA replication initiation"/>
    <property type="evidence" value="ECO:0007669"/>
    <property type="project" value="TreeGrafter"/>
</dbReference>
<dbReference type="EMBL" id="AYEU01000006">
    <property type="protein sequence ID" value="ESK51212.1"/>
    <property type="molecule type" value="Genomic_DNA"/>
</dbReference>
<dbReference type="AlphaFoldDB" id="V2UMK4"/>
<dbReference type="InterPro" id="IPR013317">
    <property type="entry name" value="DnaA_dom"/>
</dbReference>
<dbReference type="Pfam" id="PF00308">
    <property type="entry name" value="Bac_DnaA"/>
    <property type="match status" value="1"/>
</dbReference>